<sequence length="438" mass="50073">MKSKYVNRLNNWPKQKKNKIESHTKDLIDNLQTKYATYIQTVQAIVETVTETETRISNLRKPGNDIDNIEWTEQVELYSNIKKSISSLSTTLKIKNGMKPRFVPTNDINDGEIIIGFIEIGEKIETSNEVSKVIPQAIYSDLSNPIKQTKTNDTREESSSDEYRNDYPVTIELNSSVKKPISKIIPISDEDAWIICENKLCKLKNCKVEDTLYTERVDDMTILGDGSILLLQRKTIYIKRLVGKRILNFAHTGSFIPQCIHVTPDDNVIVFLDYNGYVGVNELFRKREVIQLDTHGIVQNRFSFQYNKHAIAIAIIARNNTELYILFHDTYYTPQRGIIARIDLKTKTFYTDKVFTGAIGMTASKQFICHGLCFEPSGKILVSDQNHHSVLLIDNMKYVKSVYFADHGLDSPGAIAFLKVFCGLWMEPKYISLGTNDE</sequence>
<keyword evidence="2" id="KW-1185">Reference proteome</keyword>
<dbReference type="EMBL" id="UYJE01006067">
    <property type="protein sequence ID" value="VDI42749.1"/>
    <property type="molecule type" value="Genomic_DNA"/>
</dbReference>
<comment type="caution">
    <text evidence="1">The sequence shown here is derived from an EMBL/GenBank/DDBJ whole genome shotgun (WGS) entry which is preliminary data.</text>
</comment>
<reference evidence="1" key="1">
    <citation type="submission" date="2018-11" db="EMBL/GenBank/DDBJ databases">
        <authorList>
            <person name="Alioto T."/>
            <person name="Alioto T."/>
        </authorList>
    </citation>
    <scope>NUCLEOTIDE SEQUENCE</scope>
</reference>
<evidence type="ECO:0000313" key="2">
    <source>
        <dbReference type="Proteomes" id="UP000596742"/>
    </source>
</evidence>
<proteinExistence type="predicted"/>
<dbReference type="Proteomes" id="UP000596742">
    <property type="component" value="Unassembled WGS sequence"/>
</dbReference>
<name>A0A8B6F2T1_MYTGA</name>
<dbReference type="AlphaFoldDB" id="A0A8B6F2T1"/>
<accession>A0A8B6F2T1</accession>
<gene>
    <name evidence="1" type="ORF">MGAL_10B012325</name>
</gene>
<dbReference type="OrthoDB" id="6203604at2759"/>
<protein>
    <submittedName>
        <fullName evidence="1">Uncharacterized protein</fullName>
    </submittedName>
</protein>
<evidence type="ECO:0000313" key="1">
    <source>
        <dbReference type="EMBL" id="VDI42749.1"/>
    </source>
</evidence>
<dbReference type="SUPFAM" id="SSF63829">
    <property type="entry name" value="Calcium-dependent phosphotriesterase"/>
    <property type="match status" value="1"/>
</dbReference>
<organism evidence="1 2">
    <name type="scientific">Mytilus galloprovincialis</name>
    <name type="common">Mediterranean mussel</name>
    <dbReference type="NCBI Taxonomy" id="29158"/>
    <lineage>
        <taxon>Eukaryota</taxon>
        <taxon>Metazoa</taxon>
        <taxon>Spiralia</taxon>
        <taxon>Lophotrochozoa</taxon>
        <taxon>Mollusca</taxon>
        <taxon>Bivalvia</taxon>
        <taxon>Autobranchia</taxon>
        <taxon>Pteriomorphia</taxon>
        <taxon>Mytilida</taxon>
        <taxon>Mytiloidea</taxon>
        <taxon>Mytilidae</taxon>
        <taxon>Mytilinae</taxon>
        <taxon>Mytilus</taxon>
    </lineage>
</organism>